<reference evidence="1 2" key="1">
    <citation type="journal article" date="2012" name="J. Bacteriol.">
        <title>Complete genome sequences of Methylophaga sp. strain JAM1 and Methylophaga sp. strain JAM7.</title>
        <authorList>
            <person name="Villeneuve C."/>
            <person name="Martineau C."/>
            <person name="Mauffrey F."/>
            <person name="Villemur R."/>
        </authorList>
    </citation>
    <scope>NUCLEOTIDE SEQUENCE [LARGE SCALE GENOMIC DNA]</scope>
    <source>
        <strain evidence="1 2">JAM7</strain>
    </source>
</reference>
<sequence>MDSTGHIVFCMREAIAQLKLPPKRDAEISHIIGLGLPEAVLTLYPDSSPAAVQQLADSYRRIWLNHPYQAPLFENAQALLNRLSRQCFLGVATGKSRRGLNKVLAETGLGPLFTQTRCADESFSKPHPQMLTEIIDFCGVSPAETLMIGDTVFDLQMATNAGADCLAISHGAHPSAQLQSCDPLAILPDLHALESWLDSSVAVI</sequence>
<dbReference type="HOGENOM" id="CLU_045011_19_2_6"/>
<name>I1YHQ4_METFJ</name>
<evidence type="ECO:0000313" key="2">
    <source>
        <dbReference type="Proteomes" id="UP000009145"/>
    </source>
</evidence>
<dbReference type="InterPro" id="IPR041492">
    <property type="entry name" value="HAD_2"/>
</dbReference>
<dbReference type="InterPro" id="IPR023198">
    <property type="entry name" value="PGP-like_dom2"/>
</dbReference>
<dbReference type="InterPro" id="IPR050155">
    <property type="entry name" value="HAD-like_hydrolase_sf"/>
</dbReference>
<dbReference type="eggNOG" id="COG0546">
    <property type="taxonomic scope" value="Bacteria"/>
</dbReference>
<evidence type="ECO:0000313" key="1">
    <source>
        <dbReference type="EMBL" id="AFJ02447.1"/>
    </source>
</evidence>
<dbReference type="SUPFAM" id="SSF56784">
    <property type="entry name" value="HAD-like"/>
    <property type="match status" value="1"/>
</dbReference>
<dbReference type="Gene3D" id="1.10.150.240">
    <property type="entry name" value="Putative phosphatase, domain 2"/>
    <property type="match status" value="1"/>
</dbReference>
<dbReference type="KEGG" id="mec:Q7C_1297"/>
<dbReference type="Proteomes" id="UP000009145">
    <property type="component" value="Chromosome"/>
</dbReference>
<dbReference type="PANTHER" id="PTHR43434:SF24">
    <property type="entry name" value="HYDROLASE-RELATED"/>
    <property type="match status" value="1"/>
</dbReference>
<dbReference type="GO" id="GO:0008967">
    <property type="term" value="F:phosphoglycolate phosphatase activity"/>
    <property type="evidence" value="ECO:0007669"/>
    <property type="project" value="TreeGrafter"/>
</dbReference>
<keyword evidence="2" id="KW-1185">Reference proteome</keyword>
<dbReference type="STRING" id="754477.Q7C_1297"/>
<dbReference type="Pfam" id="PF13419">
    <property type="entry name" value="HAD_2"/>
    <property type="match status" value="1"/>
</dbReference>
<dbReference type="PATRIC" id="fig|754477.3.peg.1278"/>
<dbReference type="InterPro" id="IPR006439">
    <property type="entry name" value="HAD-SF_hydro_IA"/>
</dbReference>
<dbReference type="EMBL" id="CP003380">
    <property type="protein sequence ID" value="AFJ02447.1"/>
    <property type="molecule type" value="Genomic_DNA"/>
</dbReference>
<dbReference type="NCBIfam" id="TIGR01549">
    <property type="entry name" value="HAD-SF-IA-v1"/>
    <property type="match status" value="1"/>
</dbReference>
<dbReference type="PANTHER" id="PTHR43434">
    <property type="entry name" value="PHOSPHOGLYCOLATE PHOSPHATASE"/>
    <property type="match status" value="1"/>
</dbReference>
<dbReference type="GO" id="GO:0006281">
    <property type="term" value="P:DNA repair"/>
    <property type="evidence" value="ECO:0007669"/>
    <property type="project" value="TreeGrafter"/>
</dbReference>
<dbReference type="InterPro" id="IPR023214">
    <property type="entry name" value="HAD_sf"/>
</dbReference>
<dbReference type="Gene3D" id="3.40.50.1000">
    <property type="entry name" value="HAD superfamily/HAD-like"/>
    <property type="match status" value="1"/>
</dbReference>
<protein>
    <submittedName>
        <fullName evidence="1">Phosphoglycolate phosphatase-like protein</fullName>
    </submittedName>
</protein>
<proteinExistence type="predicted"/>
<accession>I1YHQ4</accession>
<organism evidence="1 2">
    <name type="scientific">Methylophaga frappieri (strain ATCC BAA-2434 / DSM 25690 / JAM7)</name>
    <dbReference type="NCBI Taxonomy" id="754477"/>
    <lineage>
        <taxon>Bacteria</taxon>
        <taxon>Pseudomonadati</taxon>
        <taxon>Pseudomonadota</taxon>
        <taxon>Gammaproteobacteria</taxon>
        <taxon>Thiotrichales</taxon>
        <taxon>Piscirickettsiaceae</taxon>
        <taxon>Methylophaga</taxon>
    </lineage>
</organism>
<dbReference type="InterPro" id="IPR036412">
    <property type="entry name" value="HAD-like_sf"/>
</dbReference>
<gene>
    <name evidence="1" type="ordered locus">Q7C_1297</name>
</gene>
<dbReference type="AlphaFoldDB" id="I1YHQ4"/>
<dbReference type="GO" id="GO:0005829">
    <property type="term" value="C:cytosol"/>
    <property type="evidence" value="ECO:0007669"/>
    <property type="project" value="TreeGrafter"/>
</dbReference>